<evidence type="ECO:0000313" key="17">
    <source>
        <dbReference type="Proteomes" id="UP000276029"/>
    </source>
</evidence>
<comment type="similarity">
    <text evidence="11 12">Belongs to the TonB-dependent receptor family.</text>
</comment>
<gene>
    <name evidence="16" type="ORF">DFR51_1104</name>
</gene>
<evidence type="ECO:0000256" key="1">
    <source>
        <dbReference type="ARBA" id="ARBA00004571"/>
    </source>
</evidence>
<keyword evidence="16" id="KW-0675">Receptor</keyword>
<dbReference type="PROSITE" id="PS52016">
    <property type="entry name" value="TONB_DEPENDENT_REC_3"/>
    <property type="match status" value="1"/>
</dbReference>
<dbReference type="InterPro" id="IPR036942">
    <property type="entry name" value="Beta-barrel_TonB_sf"/>
</dbReference>
<keyword evidence="17" id="KW-1185">Reference proteome</keyword>
<evidence type="ECO:0000313" key="16">
    <source>
        <dbReference type="EMBL" id="RKS91538.1"/>
    </source>
</evidence>
<dbReference type="InterPro" id="IPR012910">
    <property type="entry name" value="Plug_dom"/>
</dbReference>
<keyword evidence="3 11" id="KW-1134">Transmembrane beta strand</keyword>
<accession>A0ABX9T294</accession>
<keyword evidence="6" id="KW-0408">Iron</keyword>
<evidence type="ECO:0000259" key="15">
    <source>
        <dbReference type="Pfam" id="PF07715"/>
    </source>
</evidence>
<feature type="domain" description="TonB-dependent receptor plug" evidence="15">
    <location>
        <begin position="56"/>
        <end position="168"/>
    </location>
</feature>
<keyword evidence="7" id="KW-0406">Ion transport</keyword>
<keyword evidence="8 12" id="KW-0798">TonB box</keyword>
<comment type="caution">
    <text evidence="16">The sequence shown here is derived from an EMBL/GenBank/DDBJ whole genome shotgun (WGS) entry which is preliminary data.</text>
</comment>
<evidence type="ECO:0000256" key="10">
    <source>
        <dbReference type="ARBA" id="ARBA00023237"/>
    </source>
</evidence>
<keyword evidence="2 11" id="KW-0813">Transport</keyword>
<keyword evidence="4" id="KW-0410">Iron transport</keyword>
<evidence type="ECO:0000259" key="14">
    <source>
        <dbReference type="Pfam" id="PF00593"/>
    </source>
</evidence>
<proteinExistence type="inferred from homology"/>
<evidence type="ECO:0000256" key="4">
    <source>
        <dbReference type="ARBA" id="ARBA00022496"/>
    </source>
</evidence>
<evidence type="ECO:0000256" key="6">
    <source>
        <dbReference type="ARBA" id="ARBA00023004"/>
    </source>
</evidence>
<reference evidence="16 17" key="1">
    <citation type="submission" date="2018-10" db="EMBL/GenBank/DDBJ databases">
        <title>Genomic Encyclopedia of Type Strains, Phase IV (KMG-IV): sequencing the most valuable type-strain genomes for metagenomic binning, comparative biology and taxonomic classification.</title>
        <authorList>
            <person name="Goeker M."/>
        </authorList>
    </citation>
    <scope>NUCLEOTIDE SEQUENCE [LARGE SCALE GENOMIC DNA]</scope>
    <source>
        <strain evidence="16 17">DSM 19791</strain>
    </source>
</reference>
<evidence type="ECO:0000256" key="12">
    <source>
        <dbReference type="RuleBase" id="RU003357"/>
    </source>
</evidence>
<dbReference type="Pfam" id="PF07715">
    <property type="entry name" value="Plug"/>
    <property type="match status" value="1"/>
</dbReference>
<dbReference type="SUPFAM" id="SSF56935">
    <property type="entry name" value="Porins"/>
    <property type="match status" value="1"/>
</dbReference>
<keyword evidence="13" id="KW-0732">Signal</keyword>
<evidence type="ECO:0000256" key="7">
    <source>
        <dbReference type="ARBA" id="ARBA00023065"/>
    </source>
</evidence>
<evidence type="ECO:0000256" key="3">
    <source>
        <dbReference type="ARBA" id="ARBA00022452"/>
    </source>
</evidence>
<name>A0ABX9T294_SPHMI</name>
<dbReference type="Proteomes" id="UP000276029">
    <property type="component" value="Unassembled WGS sequence"/>
</dbReference>
<dbReference type="PANTHER" id="PTHR32552:SF81">
    <property type="entry name" value="TONB-DEPENDENT OUTER MEMBRANE RECEPTOR"/>
    <property type="match status" value="1"/>
</dbReference>
<dbReference type="PANTHER" id="PTHR32552">
    <property type="entry name" value="FERRICHROME IRON RECEPTOR-RELATED"/>
    <property type="match status" value="1"/>
</dbReference>
<dbReference type="InterPro" id="IPR039426">
    <property type="entry name" value="TonB-dep_rcpt-like"/>
</dbReference>
<evidence type="ECO:0000256" key="2">
    <source>
        <dbReference type="ARBA" id="ARBA00022448"/>
    </source>
</evidence>
<keyword evidence="10 11" id="KW-0998">Cell outer membrane</keyword>
<organism evidence="16 17">
    <name type="scientific">Sphingosinicella microcystinivorans</name>
    <dbReference type="NCBI Taxonomy" id="335406"/>
    <lineage>
        <taxon>Bacteria</taxon>
        <taxon>Pseudomonadati</taxon>
        <taxon>Pseudomonadota</taxon>
        <taxon>Alphaproteobacteria</taxon>
        <taxon>Sphingomonadales</taxon>
        <taxon>Sphingosinicellaceae</taxon>
        <taxon>Sphingosinicella</taxon>
    </lineage>
</organism>
<feature type="chain" id="PRO_5045502659" evidence="13">
    <location>
        <begin position="26"/>
        <end position="772"/>
    </location>
</feature>
<evidence type="ECO:0000256" key="8">
    <source>
        <dbReference type="ARBA" id="ARBA00023077"/>
    </source>
</evidence>
<feature type="signal peptide" evidence="13">
    <location>
        <begin position="1"/>
        <end position="25"/>
    </location>
</feature>
<evidence type="ECO:0000256" key="13">
    <source>
        <dbReference type="SAM" id="SignalP"/>
    </source>
</evidence>
<sequence length="772" mass="83638">MNKHRQFLATTALSFLLVGTSPAWAQSGTDANSGDVVVVDESEIIITANRREELLSKVPISVVALSRQTLDLQGARSIDDIARLTPNVQFSRQQFGSGNRSFIAIRGIRSTVGTATTGIYIDDTPIQVRTVRSATNTNIYPQVFDLERIEVLKGPQGTLFGAGSQGGTIRFLTTEADLDSLTGYGRTEISTTEDGAMSYEAGFALSMPLVTDELAVRASGWYRRDGGYVDRIDRTTGETLNKNTNKQDSYSARVALKMKLGETITVSPSIFYQKVSTDDSSIFWQSLTDLDAGDIRSGNALRSPVDDEFVIAAIKTEADLGNVTFVANTSYFSRDMNSYPNYTEYVWQLFTGQPYPLLPSLTFGADYLSSQDVFTQEARLQSSDPAARLAWTVGAFYSHSKQMDFEGIHGASLETMVPLLTGRTVEEYFGVPLYQGYAFYDNQKSIDEQIAVFGQADYRFTDTLKATLGLRVSHTQFSFDGVLAGPTNGSAAFFSGKQSETPVTPKFGLTWEPDQRTMVYASAAKGFRVGGAQGGVAAGSCAADLATLGLTSAPTEYGADEVWSYEVGTKSRLLGGKLSVEASAFWIDWSQIQARVTLPSCGVGFMTNVGSATSKGLDLGAALRLGNLSLEAAVGYVDATYDETLQIGSATIVAKGQRLARSPWSGSASAQYDLPLGDVTAYGRVNYQFRSEGSRVPSIVLGYDGTIPGDPATHFVSLRAGVRKDTLNISAFIDNLFNDRPNFISRQFTSVPFYDGTTTRPRTFGLTLTSNF</sequence>
<dbReference type="InterPro" id="IPR000531">
    <property type="entry name" value="Beta-barrel_TonB"/>
</dbReference>
<evidence type="ECO:0000256" key="9">
    <source>
        <dbReference type="ARBA" id="ARBA00023136"/>
    </source>
</evidence>
<protein>
    <submittedName>
        <fullName evidence="16">Outer membrane receptor protein involved in Fe transport</fullName>
    </submittedName>
</protein>
<keyword evidence="9 11" id="KW-0472">Membrane</keyword>
<dbReference type="Pfam" id="PF00593">
    <property type="entry name" value="TonB_dep_Rec_b-barrel"/>
    <property type="match status" value="1"/>
</dbReference>
<dbReference type="EMBL" id="RBWX01000007">
    <property type="protein sequence ID" value="RKS91538.1"/>
    <property type="molecule type" value="Genomic_DNA"/>
</dbReference>
<comment type="subcellular location">
    <subcellularLocation>
        <location evidence="1 11">Cell outer membrane</location>
        <topology evidence="1 11">Multi-pass membrane protein</topology>
    </subcellularLocation>
</comment>
<evidence type="ECO:0000256" key="11">
    <source>
        <dbReference type="PROSITE-ProRule" id="PRU01360"/>
    </source>
</evidence>
<dbReference type="Gene3D" id="2.40.170.20">
    <property type="entry name" value="TonB-dependent receptor, beta-barrel domain"/>
    <property type="match status" value="1"/>
</dbReference>
<keyword evidence="5 11" id="KW-0812">Transmembrane</keyword>
<feature type="domain" description="TonB-dependent receptor-like beta-barrel" evidence="14">
    <location>
        <begin position="331"/>
        <end position="736"/>
    </location>
</feature>
<evidence type="ECO:0000256" key="5">
    <source>
        <dbReference type="ARBA" id="ARBA00022692"/>
    </source>
</evidence>